<keyword evidence="3" id="KW-1185">Reference proteome</keyword>
<dbReference type="InterPro" id="IPR009875">
    <property type="entry name" value="PilZ_domain"/>
</dbReference>
<evidence type="ECO:0000313" key="2">
    <source>
        <dbReference type="EMBL" id="MBB5718699.1"/>
    </source>
</evidence>
<name>A0A840YYT6_9SPHN</name>
<comment type="caution">
    <text evidence="2">The sequence shown here is derived from an EMBL/GenBank/DDBJ whole genome shotgun (WGS) entry which is preliminary data.</text>
</comment>
<dbReference type="GO" id="GO:0035438">
    <property type="term" value="F:cyclic-di-GMP binding"/>
    <property type="evidence" value="ECO:0007669"/>
    <property type="project" value="InterPro"/>
</dbReference>
<dbReference type="Proteomes" id="UP000554342">
    <property type="component" value="Unassembled WGS sequence"/>
</dbReference>
<feature type="domain" description="PilZ" evidence="1">
    <location>
        <begin position="24"/>
        <end position="97"/>
    </location>
</feature>
<dbReference type="SUPFAM" id="SSF141371">
    <property type="entry name" value="PilZ domain-like"/>
    <property type="match status" value="1"/>
</dbReference>
<accession>A0A840YYT6</accession>
<organism evidence="2 3">
    <name type="scientific">Stakelama sediminis</name>
    <dbReference type="NCBI Taxonomy" id="463200"/>
    <lineage>
        <taxon>Bacteria</taxon>
        <taxon>Pseudomonadati</taxon>
        <taxon>Pseudomonadota</taxon>
        <taxon>Alphaproteobacteria</taxon>
        <taxon>Sphingomonadales</taxon>
        <taxon>Sphingomonadaceae</taxon>
        <taxon>Stakelama</taxon>
    </lineage>
</organism>
<gene>
    <name evidence="2" type="ORF">FHR23_001622</name>
</gene>
<dbReference type="Gene3D" id="2.40.10.220">
    <property type="entry name" value="predicted glycosyltransferase like domains"/>
    <property type="match status" value="1"/>
</dbReference>
<sequence length="105" mass="11889">MFYGNLALDDERSVDRDTVQYRTRLIGPDAQQISVLIVNISACGLMMRCDTELAEGDSVEISLPKLGNIDAEVRWWLGGRMGCQFRQVIDRAQYFDMLSALVRLS</sequence>
<evidence type="ECO:0000259" key="1">
    <source>
        <dbReference type="Pfam" id="PF07238"/>
    </source>
</evidence>
<reference evidence="2 3" key="1">
    <citation type="submission" date="2020-08" db="EMBL/GenBank/DDBJ databases">
        <title>Genomic Encyclopedia of Type Strains, Phase IV (KMG-IV): sequencing the most valuable type-strain genomes for metagenomic binning, comparative biology and taxonomic classification.</title>
        <authorList>
            <person name="Goeker M."/>
        </authorList>
    </citation>
    <scope>NUCLEOTIDE SEQUENCE [LARGE SCALE GENOMIC DNA]</scope>
    <source>
        <strain evidence="2 3">DSM 27203</strain>
    </source>
</reference>
<dbReference type="AlphaFoldDB" id="A0A840YYT6"/>
<protein>
    <recommendedName>
        <fullName evidence="1">PilZ domain-containing protein</fullName>
    </recommendedName>
</protein>
<evidence type="ECO:0000313" key="3">
    <source>
        <dbReference type="Proteomes" id="UP000554342"/>
    </source>
</evidence>
<dbReference type="Pfam" id="PF07238">
    <property type="entry name" value="PilZ"/>
    <property type="match status" value="1"/>
</dbReference>
<dbReference type="RefSeq" id="WP_184002681.1">
    <property type="nucleotide sequence ID" value="NZ_BAABIF010000013.1"/>
</dbReference>
<proteinExistence type="predicted"/>
<dbReference type="EMBL" id="JACIJI010000002">
    <property type="protein sequence ID" value="MBB5718699.1"/>
    <property type="molecule type" value="Genomic_DNA"/>
</dbReference>